<gene>
    <name evidence="2" type="ORF">GWK08_06170</name>
</gene>
<comment type="caution">
    <text evidence="2">The sequence shown here is derived from an EMBL/GenBank/DDBJ whole genome shotgun (WGS) entry which is preliminary data.</text>
</comment>
<dbReference type="InterPro" id="IPR037523">
    <property type="entry name" value="VOC_core"/>
</dbReference>
<protein>
    <recommendedName>
        <fullName evidence="1">VOC domain-containing protein</fullName>
    </recommendedName>
</protein>
<evidence type="ECO:0000313" key="3">
    <source>
        <dbReference type="Proteomes" id="UP000468581"/>
    </source>
</evidence>
<dbReference type="EMBL" id="JAABOO010000001">
    <property type="protein sequence ID" value="NER13016.1"/>
    <property type="molecule type" value="Genomic_DNA"/>
</dbReference>
<dbReference type="RefSeq" id="WP_163606019.1">
    <property type="nucleotide sequence ID" value="NZ_JAABOO010000001.1"/>
</dbReference>
<evidence type="ECO:0000313" key="2">
    <source>
        <dbReference type="EMBL" id="NER13016.1"/>
    </source>
</evidence>
<dbReference type="InterPro" id="IPR029068">
    <property type="entry name" value="Glyas_Bleomycin-R_OHBP_Dase"/>
</dbReference>
<reference evidence="2 3" key="1">
    <citation type="submission" date="2020-01" db="EMBL/GenBank/DDBJ databases">
        <title>Leptobacterium flavescens.</title>
        <authorList>
            <person name="Wang G."/>
        </authorList>
    </citation>
    <scope>NUCLEOTIDE SEQUENCE [LARGE SCALE GENOMIC DNA]</scope>
    <source>
        <strain evidence="2 3">KCTC 22160</strain>
    </source>
</reference>
<dbReference type="InterPro" id="IPR004360">
    <property type="entry name" value="Glyas_Fos-R_dOase_dom"/>
</dbReference>
<dbReference type="Proteomes" id="UP000468581">
    <property type="component" value="Unassembled WGS sequence"/>
</dbReference>
<dbReference type="AlphaFoldDB" id="A0A6P0URL3"/>
<dbReference type="Gene3D" id="3.10.180.10">
    <property type="entry name" value="2,3-Dihydroxybiphenyl 1,2-Dioxygenase, domain 1"/>
    <property type="match status" value="1"/>
</dbReference>
<name>A0A6P0URL3_9FLAO</name>
<dbReference type="SUPFAM" id="SSF54593">
    <property type="entry name" value="Glyoxalase/Bleomycin resistance protein/Dihydroxybiphenyl dioxygenase"/>
    <property type="match status" value="1"/>
</dbReference>
<feature type="domain" description="VOC" evidence="1">
    <location>
        <begin position="7"/>
        <end position="121"/>
    </location>
</feature>
<dbReference type="PROSITE" id="PS51819">
    <property type="entry name" value="VOC"/>
    <property type="match status" value="1"/>
</dbReference>
<sequence>MDKSNFRIEGLTVAVDHMDKMVGFYSGVFNVEFQKKELYGSTLFSGEWCGFQLLFCPAQLAGIDVNRNRQQFDIVVNKLEELVQAALDSGGKILQEITVQEGFRTAAVFDPDGNSIVLKEYTK</sequence>
<accession>A0A6P0URL3</accession>
<dbReference type="Pfam" id="PF00903">
    <property type="entry name" value="Glyoxalase"/>
    <property type="match status" value="1"/>
</dbReference>
<evidence type="ECO:0000259" key="1">
    <source>
        <dbReference type="PROSITE" id="PS51819"/>
    </source>
</evidence>
<organism evidence="2 3">
    <name type="scientific">Leptobacterium flavescens</name>
    <dbReference type="NCBI Taxonomy" id="472055"/>
    <lineage>
        <taxon>Bacteria</taxon>
        <taxon>Pseudomonadati</taxon>
        <taxon>Bacteroidota</taxon>
        <taxon>Flavobacteriia</taxon>
        <taxon>Flavobacteriales</taxon>
        <taxon>Flavobacteriaceae</taxon>
        <taxon>Leptobacterium</taxon>
    </lineage>
</organism>
<proteinExistence type="predicted"/>
<keyword evidence="3" id="KW-1185">Reference proteome</keyword>